<evidence type="ECO:0000313" key="9">
    <source>
        <dbReference type="Proteomes" id="UP000254425"/>
    </source>
</evidence>
<evidence type="ECO:0000256" key="3">
    <source>
        <dbReference type="ARBA" id="ARBA00022692"/>
    </source>
</evidence>
<evidence type="ECO:0000256" key="6">
    <source>
        <dbReference type="SAM" id="Phobius"/>
    </source>
</evidence>
<evidence type="ECO:0000313" key="8">
    <source>
        <dbReference type="EMBL" id="AXK35027.1"/>
    </source>
</evidence>
<dbReference type="AlphaFoldDB" id="A0A345XTR1"/>
<evidence type="ECO:0000256" key="5">
    <source>
        <dbReference type="ARBA" id="ARBA00023136"/>
    </source>
</evidence>
<dbReference type="PANTHER" id="PTHR43385">
    <property type="entry name" value="RIBOFLAVIN TRANSPORTER RIBJ"/>
    <property type="match status" value="1"/>
</dbReference>
<feature type="transmembrane region" description="Helical" evidence="6">
    <location>
        <begin position="50"/>
        <end position="69"/>
    </location>
</feature>
<keyword evidence="4 6" id="KW-1133">Transmembrane helix</keyword>
<feature type="transmembrane region" description="Helical" evidence="6">
    <location>
        <begin position="169"/>
        <end position="188"/>
    </location>
</feature>
<dbReference type="InterPro" id="IPR011701">
    <property type="entry name" value="MFS"/>
</dbReference>
<keyword evidence="3 6" id="KW-0812">Transmembrane</keyword>
<feature type="domain" description="Major facilitator superfamily (MFS) profile" evidence="7">
    <location>
        <begin position="15"/>
        <end position="200"/>
    </location>
</feature>
<evidence type="ECO:0000256" key="1">
    <source>
        <dbReference type="ARBA" id="ARBA00004651"/>
    </source>
</evidence>
<organism evidence="8 9">
    <name type="scientific">Streptomyces armeniacus</name>
    <dbReference type="NCBI Taxonomy" id="83291"/>
    <lineage>
        <taxon>Bacteria</taxon>
        <taxon>Bacillati</taxon>
        <taxon>Actinomycetota</taxon>
        <taxon>Actinomycetes</taxon>
        <taxon>Kitasatosporales</taxon>
        <taxon>Streptomycetaceae</taxon>
        <taxon>Streptomyces</taxon>
    </lineage>
</organism>
<dbReference type="SUPFAM" id="SSF103473">
    <property type="entry name" value="MFS general substrate transporter"/>
    <property type="match status" value="1"/>
</dbReference>
<gene>
    <name evidence="8" type="ORF">DVA86_22650</name>
</gene>
<dbReference type="GO" id="GO:0005886">
    <property type="term" value="C:plasma membrane"/>
    <property type="evidence" value="ECO:0007669"/>
    <property type="project" value="UniProtKB-SubCell"/>
</dbReference>
<sequence>MYRGQGQRPVARTRPFFLLAVALTLSGFASFAVVIGLVPLMHARGADATTAAWALGLGGAGQTLGRTLYAALARRTSVTTRTMALITAGAATTALLGLVPGPIPFLVVLAVLAGVVRGNLTLLQATAVADRWGTGQYGRLSALLAAPVTVATSLVPFTGAALAGPLGGYPALFLLLAALSLTAALLSLGTNTPRPSAESV</sequence>
<dbReference type="Proteomes" id="UP000254425">
    <property type="component" value="Chromosome"/>
</dbReference>
<dbReference type="Gene3D" id="1.20.1250.20">
    <property type="entry name" value="MFS general substrate transporter like domains"/>
    <property type="match status" value="1"/>
</dbReference>
<reference evidence="8 9" key="1">
    <citation type="submission" date="2018-07" db="EMBL/GenBank/DDBJ databases">
        <title>Draft genome of the type strain Streptomyces armeniacus ATCC 15676.</title>
        <authorList>
            <person name="Labana P."/>
            <person name="Gosse J.T."/>
            <person name="Boddy C.N."/>
        </authorList>
    </citation>
    <scope>NUCLEOTIDE SEQUENCE [LARGE SCALE GENOMIC DNA]</scope>
    <source>
        <strain evidence="8 9">ATCC 15676</strain>
    </source>
</reference>
<accession>A0A345XTR1</accession>
<dbReference type="InterPro" id="IPR020846">
    <property type="entry name" value="MFS_dom"/>
</dbReference>
<feature type="transmembrane region" description="Helical" evidence="6">
    <location>
        <begin position="105"/>
        <end position="128"/>
    </location>
</feature>
<keyword evidence="9" id="KW-1185">Reference proteome</keyword>
<evidence type="ECO:0000256" key="4">
    <source>
        <dbReference type="ARBA" id="ARBA00022989"/>
    </source>
</evidence>
<proteinExistence type="predicted"/>
<dbReference type="InterPro" id="IPR052983">
    <property type="entry name" value="MFS_Riboflavin_Transporter"/>
</dbReference>
<comment type="subcellular location">
    <subcellularLocation>
        <location evidence="1">Cell membrane</location>
        <topology evidence="1">Multi-pass membrane protein</topology>
    </subcellularLocation>
</comment>
<protein>
    <submittedName>
        <fullName evidence="8">MFS transporter</fullName>
    </submittedName>
</protein>
<dbReference type="KEGG" id="sarm:DVA86_22650"/>
<feature type="transmembrane region" description="Helical" evidence="6">
    <location>
        <begin position="16"/>
        <end position="38"/>
    </location>
</feature>
<keyword evidence="5 6" id="KW-0472">Membrane</keyword>
<name>A0A345XTR1_9ACTN</name>
<dbReference type="GO" id="GO:0022857">
    <property type="term" value="F:transmembrane transporter activity"/>
    <property type="evidence" value="ECO:0007669"/>
    <property type="project" value="InterPro"/>
</dbReference>
<feature type="transmembrane region" description="Helical" evidence="6">
    <location>
        <begin position="140"/>
        <end position="163"/>
    </location>
</feature>
<dbReference type="EMBL" id="CP031320">
    <property type="protein sequence ID" value="AXK35027.1"/>
    <property type="molecule type" value="Genomic_DNA"/>
</dbReference>
<dbReference type="InterPro" id="IPR036259">
    <property type="entry name" value="MFS_trans_sf"/>
</dbReference>
<evidence type="ECO:0000259" key="7">
    <source>
        <dbReference type="PROSITE" id="PS50850"/>
    </source>
</evidence>
<feature type="transmembrane region" description="Helical" evidence="6">
    <location>
        <begin position="81"/>
        <end position="99"/>
    </location>
</feature>
<dbReference type="PROSITE" id="PS50850">
    <property type="entry name" value="MFS"/>
    <property type="match status" value="1"/>
</dbReference>
<dbReference type="PANTHER" id="PTHR43385:SF1">
    <property type="entry name" value="RIBOFLAVIN TRANSPORTER RIBJ"/>
    <property type="match status" value="1"/>
</dbReference>
<keyword evidence="2" id="KW-0813">Transport</keyword>
<evidence type="ECO:0000256" key="2">
    <source>
        <dbReference type="ARBA" id="ARBA00022448"/>
    </source>
</evidence>
<dbReference type="Pfam" id="PF07690">
    <property type="entry name" value="MFS_1"/>
    <property type="match status" value="1"/>
</dbReference>